<protein>
    <submittedName>
        <fullName evidence="1">Uncharacterized protein</fullName>
    </submittedName>
</protein>
<dbReference type="Proteomes" id="UP000723463">
    <property type="component" value="Unassembled WGS sequence"/>
</dbReference>
<keyword evidence="2" id="KW-1185">Reference proteome</keyword>
<evidence type="ECO:0000313" key="2">
    <source>
        <dbReference type="Proteomes" id="UP000723463"/>
    </source>
</evidence>
<evidence type="ECO:0000313" key="1">
    <source>
        <dbReference type="EMBL" id="KAF9536639.1"/>
    </source>
</evidence>
<sequence>MDKNEPVAWINLVADKIEHLEQTEDLLLRNLFVNPEGIKVFSVALDVQSPHHKLSSTRKQIYDLGAENCDIIASSR</sequence>
<accession>A0A9P6JXL6</accession>
<comment type="caution">
    <text evidence="1">The sequence shown here is derived from an EMBL/GenBank/DDBJ whole genome shotgun (WGS) entry which is preliminary data.</text>
</comment>
<dbReference type="EMBL" id="JAAAXW010000613">
    <property type="protein sequence ID" value="KAF9536639.1"/>
    <property type="molecule type" value="Genomic_DNA"/>
</dbReference>
<name>A0A9P6JXL6_9FUNG</name>
<organism evidence="1 2">
    <name type="scientific">Mortierella hygrophila</name>
    <dbReference type="NCBI Taxonomy" id="979708"/>
    <lineage>
        <taxon>Eukaryota</taxon>
        <taxon>Fungi</taxon>
        <taxon>Fungi incertae sedis</taxon>
        <taxon>Mucoromycota</taxon>
        <taxon>Mortierellomycotina</taxon>
        <taxon>Mortierellomycetes</taxon>
        <taxon>Mortierellales</taxon>
        <taxon>Mortierellaceae</taxon>
        <taxon>Mortierella</taxon>
    </lineage>
</organism>
<dbReference type="AlphaFoldDB" id="A0A9P6JXL6"/>
<proteinExistence type="predicted"/>
<reference evidence="1" key="1">
    <citation type="journal article" date="2020" name="Fungal Divers.">
        <title>Resolving the Mortierellaceae phylogeny through synthesis of multi-gene phylogenetics and phylogenomics.</title>
        <authorList>
            <person name="Vandepol N."/>
            <person name="Liber J."/>
            <person name="Desiro A."/>
            <person name="Na H."/>
            <person name="Kennedy M."/>
            <person name="Barry K."/>
            <person name="Grigoriev I.V."/>
            <person name="Miller A.N."/>
            <person name="O'Donnell K."/>
            <person name="Stajich J.E."/>
            <person name="Bonito G."/>
        </authorList>
    </citation>
    <scope>NUCLEOTIDE SEQUENCE</scope>
    <source>
        <strain evidence="1">NRRL 2591</strain>
    </source>
</reference>
<gene>
    <name evidence="1" type="ORF">EC957_010252</name>
</gene>